<dbReference type="EMBL" id="ASHM01102129">
    <property type="protein sequence ID" value="PNX67469.1"/>
    <property type="molecule type" value="Genomic_DNA"/>
</dbReference>
<sequence>MGRSQRNQNQGKGPPMLMSRMIGREEKNLTEVVQLKILAGKRSIQRIRGSINLGEEKLVTMTGTKEGVLRQ</sequence>
<name>A0A2K3KMI4_TRIPR</name>
<gene>
    <name evidence="1" type="ORF">L195_g055645</name>
</gene>
<accession>A0A2K3KMI4</accession>
<reference evidence="1 2" key="1">
    <citation type="journal article" date="2014" name="Am. J. Bot.">
        <title>Genome assembly and annotation for red clover (Trifolium pratense; Fabaceae).</title>
        <authorList>
            <person name="Istvanek J."/>
            <person name="Jaros M."/>
            <person name="Krenek A."/>
            <person name="Repkova J."/>
        </authorList>
    </citation>
    <scope>NUCLEOTIDE SEQUENCE [LARGE SCALE GENOMIC DNA]</scope>
    <source>
        <strain evidence="2">cv. Tatra</strain>
        <tissue evidence="1">Young leaves</tissue>
    </source>
</reference>
<reference evidence="1 2" key="2">
    <citation type="journal article" date="2017" name="Front. Plant Sci.">
        <title>Gene Classification and Mining of Molecular Markers Useful in Red Clover (Trifolium pratense) Breeding.</title>
        <authorList>
            <person name="Istvanek J."/>
            <person name="Dluhosova J."/>
            <person name="Dluhos P."/>
            <person name="Patkova L."/>
            <person name="Nedelnik J."/>
            <person name="Repkova J."/>
        </authorList>
    </citation>
    <scope>NUCLEOTIDE SEQUENCE [LARGE SCALE GENOMIC DNA]</scope>
    <source>
        <strain evidence="2">cv. Tatra</strain>
        <tissue evidence="1">Young leaves</tissue>
    </source>
</reference>
<comment type="caution">
    <text evidence="1">The sequence shown here is derived from an EMBL/GenBank/DDBJ whole genome shotgun (WGS) entry which is preliminary data.</text>
</comment>
<organism evidence="1 2">
    <name type="scientific">Trifolium pratense</name>
    <name type="common">Red clover</name>
    <dbReference type="NCBI Taxonomy" id="57577"/>
    <lineage>
        <taxon>Eukaryota</taxon>
        <taxon>Viridiplantae</taxon>
        <taxon>Streptophyta</taxon>
        <taxon>Embryophyta</taxon>
        <taxon>Tracheophyta</taxon>
        <taxon>Spermatophyta</taxon>
        <taxon>Magnoliopsida</taxon>
        <taxon>eudicotyledons</taxon>
        <taxon>Gunneridae</taxon>
        <taxon>Pentapetalae</taxon>
        <taxon>rosids</taxon>
        <taxon>fabids</taxon>
        <taxon>Fabales</taxon>
        <taxon>Fabaceae</taxon>
        <taxon>Papilionoideae</taxon>
        <taxon>50 kb inversion clade</taxon>
        <taxon>NPAAA clade</taxon>
        <taxon>Hologalegina</taxon>
        <taxon>IRL clade</taxon>
        <taxon>Trifolieae</taxon>
        <taxon>Trifolium</taxon>
    </lineage>
</organism>
<dbReference type="AlphaFoldDB" id="A0A2K3KMI4"/>
<protein>
    <submittedName>
        <fullName evidence="1">Uncharacterized protein</fullName>
    </submittedName>
</protein>
<proteinExistence type="predicted"/>
<evidence type="ECO:0000313" key="2">
    <source>
        <dbReference type="Proteomes" id="UP000236291"/>
    </source>
</evidence>
<dbReference type="Proteomes" id="UP000236291">
    <property type="component" value="Unassembled WGS sequence"/>
</dbReference>
<evidence type="ECO:0000313" key="1">
    <source>
        <dbReference type="EMBL" id="PNX67469.1"/>
    </source>
</evidence>